<feature type="region of interest" description="Disordered" evidence="1">
    <location>
        <begin position="37"/>
        <end position="63"/>
    </location>
</feature>
<proteinExistence type="predicted"/>
<evidence type="ECO:0000256" key="1">
    <source>
        <dbReference type="SAM" id="MobiDB-lite"/>
    </source>
</evidence>
<keyword evidence="3" id="KW-1185">Reference proteome</keyword>
<dbReference type="AlphaFoldDB" id="A0A0K2GDD3"/>
<sequence>MRHPTRTSFRPGGNPQDNLSPSLQVVTRLPPRFLNGGKHFNRCSAGTTLAASPFHTRRTRRRP</sequence>
<organism evidence="2 3">
    <name type="scientific">Nitrospira moscoviensis</name>
    <dbReference type="NCBI Taxonomy" id="42253"/>
    <lineage>
        <taxon>Bacteria</taxon>
        <taxon>Pseudomonadati</taxon>
        <taxon>Nitrospirota</taxon>
        <taxon>Nitrospiria</taxon>
        <taxon>Nitrospirales</taxon>
        <taxon>Nitrospiraceae</taxon>
        <taxon>Nitrospira</taxon>
    </lineage>
</organism>
<dbReference type="EMBL" id="CP011801">
    <property type="protein sequence ID" value="ALA58627.1"/>
    <property type="molecule type" value="Genomic_DNA"/>
</dbReference>
<dbReference type="STRING" id="42253.NITMOv2_2211"/>
<evidence type="ECO:0000313" key="3">
    <source>
        <dbReference type="Proteomes" id="UP000069205"/>
    </source>
</evidence>
<feature type="region of interest" description="Disordered" evidence="1">
    <location>
        <begin position="1"/>
        <end position="22"/>
    </location>
</feature>
<dbReference type="KEGG" id="nmv:NITMOv2_2211"/>
<accession>A0A0K2GDD3</accession>
<evidence type="ECO:0000313" key="2">
    <source>
        <dbReference type="EMBL" id="ALA58627.1"/>
    </source>
</evidence>
<gene>
    <name evidence="2" type="ORF">NITMOv2_2211</name>
</gene>
<reference evidence="2 3" key="1">
    <citation type="journal article" date="2015" name="Proc. Natl. Acad. Sci. U.S.A.">
        <title>Expanded metabolic versatility of ubiquitous nitrite-oxidizing bacteria from the genus Nitrospira.</title>
        <authorList>
            <person name="Koch H."/>
            <person name="Lucker S."/>
            <person name="Albertsen M."/>
            <person name="Kitzinger K."/>
            <person name="Herbold C."/>
            <person name="Spieck E."/>
            <person name="Nielsen P.H."/>
            <person name="Wagner M."/>
            <person name="Daims H."/>
        </authorList>
    </citation>
    <scope>NUCLEOTIDE SEQUENCE [LARGE SCALE GENOMIC DNA]</scope>
    <source>
        <strain evidence="2 3">NSP M-1</strain>
    </source>
</reference>
<dbReference type="Proteomes" id="UP000069205">
    <property type="component" value="Chromosome"/>
</dbReference>
<protein>
    <submittedName>
        <fullName evidence="2">Uncharacterized protein</fullName>
    </submittedName>
</protein>
<name>A0A0K2GDD3_NITMO</name>